<dbReference type="EMBL" id="JAGGJQ010000001">
    <property type="protein sequence ID" value="MBP1838541.1"/>
    <property type="molecule type" value="Genomic_DNA"/>
</dbReference>
<dbReference type="Proteomes" id="UP001231587">
    <property type="component" value="Unassembled WGS sequence"/>
</dbReference>
<protein>
    <recommendedName>
        <fullName evidence="5">TonB-dependent receptor</fullName>
    </recommendedName>
</protein>
<organism evidence="1 3">
    <name type="scientific">Formosa algae</name>
    <dbReference type="NCBI Taxonomy" id="225843"/>
    <lineage>
        <taxon>Bacteria</taxon>
        <taxon>Pseudomonadati</taxon>
        <taxon>Bacteroidota</taxon>
        <taxon>Flavobacteriia</taxon>
        <taxon>Flavobacteriales</taxon>
        <taxon>Flavobacteriaceae</taxon>
        <taxon>Formosa</taxon>
    </lineage>
</organism>
<evidence type="ECO:0000313" key="3">
    <source>
        <dbReference type="Proteomes" id="UP001138672"/>
    </source>
</evidence>
<name>A0A9X0YHS3_9FLAO</name>
<dbReference type="EMBL" id="JAUSUU010000004">
    <property type="protein sequence ID" value="MDQ0335041.1"/>
    <property type="molecule type" value="Genomic_DNA"/>
</dbReference>
<dbReference type="RefSeq" id="WP_057782584.1">
    <property type="nucleotide sequence ID" value="NZ_JAGGJQ010000001.1"/>
</dbReference>
<dbReference type="Proteomes" id="UP001138672">
    <property type="component" value="Unassembled WGS sequence"/>
</dbReference>
<dbReference type="SUPFAM" id="SSF56935">
    <property type="entry name" value="Porins"/>
    <property type="match status" value="1"/>
</dbReference>
<comment type="caution">
    <text evidence="1">The sequence shown here is derived from an EMBL/GenBank/DDBJ whole genome shotgun (WGS) entry which is preliminary data.</text>
</comment>
<proteinExistence type="predicted"/>
<evidence type="ECO:0000313" key="1">
    <source>
        <dbReference type="EMBL" id="MBP1838541.1"/>
    </source>
</evidence>
<reference evidence="1" key="1">
    <citation type="submission" date="2021-03" db="EMBL/GenBank/DDBJ databases">
        <title>Genomic Encyclopedia of Type Strains, Phase IV (KMG-IV): sequencing the most valuable type-strain genomes for metagenomic binning, comparative biology and taxonomic classification.</title>
        <authorList>
            <person name="Goeker M."/>
        </authorList>
    </citation>
    <scope>NUCLEOTIDE SEQUENCE</scope>
    <source>
        <strain evidence="1">DSM 15523</strain>
        <strain evidence="2 4">DSM 16476</strain>
    </source>
</reference>
<evidence type="ECO:0000313" key="2">
    <source>
        <dbReference type="EMBL" id="MDQ0335041.1"/>
    </source>
</evidence>
<dbReference type="AlphaFoldDB" id="A0A9X0YHS3"/>
<keyword evidence="4" id="KW-1185">Reference proteome</keyword>
<dbReference type="SUPFAM" id="SSF49464">
    <property type="entry name" value="Carboxypeptidase regulatory domain-like"/>
    <property type="match status" value="1"/>
</dbReference>
<sequence length="879" mass="100936">MATAYTQQITLSGTVKDSLQMPLEYANILAVPDSTSTKVNFSITDNSGFYRLNLTPGVRYTITVSHLGHETQYAKVFSITENNKKNFIMPIQTSQLDQVDIAYTPPISIKSDTISYRTDSFVTGEERKLRDVLKKLPGIEVDRDGKVTANGKPVSKVLVENKTFFTGGTKLAINNLPADAIDRIELLDNYTDVAMLKNLQNSEILAMNIKLKENKKQFWFGDLEAGGGVKDRYVVHPTLFYYSPESTFNFIGDVNNTGHKSFTFRDYVDFEGGYSKLNKQSGSYYTLSNDDFSTYLKNEDYKAHTNQFGALNVRRALTPLTDLSAYVIVNNATSENQRNTTNTYLNNDTPFVEDRITISQLQTFFTIGKITLDYDPSANEDLALSTVFKIANSTNTDYINTNSTYDNNTINTESNLKQLFLNLDLRYTRKFSKNHTATLEMDYNFSYDKPLTEWRTDEDILEGLIPLETDTVYTILQTKKLNIHAANAVVKDYWVLNEKNHVYTTLGTQLAFSNLYTNNTQLLSNGMLNNFDSAGFGNDFTYQFIDNFIGMEYKFQLGIATLKPGIFYHFYFWNTQQYDLATTRNTNLLLPQFNAEIKFSNGNALDVDYNLNAQFQTVEQLASRYVLSSFNSVFKGNEQLEHDLYHRISFRLSKYSTLKGLNYSIRAAYNKKEKQFKHVTQLDGIESVNTIILFDRPEDSWNIFGNISKRINRLRFKLTGYANYSNFYQLLNSEINKNTSKTVMVKTGLSTHFKTWPNLELEYSKNISLYKAIGLNTTYNTDVLSAAVEYDFLNAFIFKIDYELEIFEHKDQAVYNTFDNANASLFYQRENSSWGFEIGAHNMFNTTFRQGNSFSNYLISDSKTYIMPRMLLFKVQYKL</sequence>
<dbReference type="OrthoDB" id="603275at2"/>
<dbReference type="Gene3D" id="2.60.40.1120">
    <property type="entry name" value="Carboxypeptidase-like, regulatory domain"/>
    <property type="match status" value="1"/>
</dbReference>
<accession>A0A9X0YHS3</accession>
<gene>
    <name evidence="1" type="ORF">J2Z56_000437</name>
    <name evidence="2" type="ORF">J2Z57_001487</name>
</gene>
<dbReference type="Pfam" id="PF13620">
    <property type="entry name" value="CarboxypepD_reg"/>
    <property type="match status" value="1"/>
</dbReference>
<evidence type="ECO:0000313" key="4">
    <source>
        <dbReference type="Proteomes" id="UP001231587"/>
    </source>
</evidence>
<dbReference type="InterPro" id="IPR008969">
    <property type="entry name" value="CarboxyPept-like_regulatory"/>
</dbReference>
<evidence type="ECO:0008006" key="5">
    <source>
        <dbReference type="Google" id="ProtNLM"/>
    </source>
</evidence>